<dbReference type="Proteomes" id="UP001149165">
    <property type="component" value="Unassembled WGS sequence"/>
</dbReference>
<dbReference type="AlphaFoldDB" id="A0A9W9EKK5"/>
<evidence type="ECO:0000313" key="3">
    <source>
        <dbReference type="Proteomes" id="UP001149165"/>
    </source>
</evidence>
<evidence type="ECO:0000313" key="2">
    <source>
        <dbReference type="EMBL" id="KAJ5083512.1"/>
    </source>
</evidence>
<gene>
    <name evidence="2" type="ORF">N7456_012939</name>
</gene>
<reference evidence="2" key="1">
    <citation type="submission" date="2022-11" db="EMBL/GenBank/DDBJ databases">
        <authorList>
            <person name="Petersen C."/>
        </authorList>
    </citation>
    <scope>NUCLEOTIDE SEQUENCE</scope>
    <source>
        <strain evidence="2">IBT 30069</strain>
    </source>
</reference>
<sequence length="63" mass="6796">MAMDFGDACSILDVLSFAEPLFIQIYAGWCLPETEKGQYSPSEQGIGYPEASEFPTDVTSGAL</sequence>
<reference evidence="2" key="2">
    <citation type="journal article" date="2023" name="IMA Fungus">
        <title>Comparative genomic study of the Penicillium genus elucidates a diverse pangenome and 15 lateral gene transfer events.</title>
        <authorList>
            <person name="Petersen C."/>
            <person name="Sorensen T."/>
            <person name="Nielsen M.R."/>
            <person name="Sondergaard T.E."/>
            <person name="Sorensen J.L."/>
            <person name="Fitzpatrick D.A."/>
            <person name="Frisvad J.C."/>
            <person name="Nielsen K.L."/>
        </authorList>
    </citation>
    <scope>NUCLEOTIDE SEQUENCE</scope>
    <source>
        <strain evidence="2">IBT 30069</strain>
    </source>
</reference>
<keyword evidence="3" id="KW-1185">Reference proteome</keyword>
<name>A0A9W9EKK5_9EURO</name>
<accession>A0A9W9EKK5</accession>
<organism evidence="2 3">
    <name type="scientific">Penicillium angulare</name>
    <dbReference type="NCBI Taxonomy" id="116970"/>
    <lineage>
        <taxon>Eukaryota</taxon>
        <taxon>Fungi</taxon>
        <taxon>Dikarya</taxon>
        <taxon>Ascomycota</taxon>
        <taxon>Pezizomycotina</taxon>
        <taxon>Eurotiomycetes</taxon>
        <taxon>Eurotiomycetidae</taxon>
        <taxon>Eurotiales</taxon>
        <taxon>Aspergillaceae</taxon>
        <taxon>Penicillium</taxon>
    </lineage>
</organism>
<feature type="region of interest" description="Disordered" evidence="1">
    <location>
        <begin position="36"/>
        <end position="63"/>
    </location>
</feature>
<proteinExistence type="predicted"/>
<evidence type="ECO:0000256" key="1">
    <source>
        <dbReference type="SAM" id="MobiDB-lite"/>
    </source>
</evidence>
<protein>
    <submittedName>
        <fullName evidence="2">Uncharacterized protein</fullName>
    </submittedName>
</protein>
<comment type="caution">
    <text evidence="2">The sequence shown here is derived from an EMBL/GenBank/DDBJ whole genome shotgun (WGS) entry which is preliminary data.</text>
</comment>
<dbReference type="EMBL" id="JAPQKH010000008">
    <property type="protein sequence ID" value="KAJ5083512.1"/>
    <property type="molecule type" value="Genomic_DNA"/>
</dbReference>